<comment type="caution">
    <text evidence="2">The sequence shown here is derived from an EMBL/GenBank/DDBJ whole genome shotgun (WGS) entry which is preliminary data.</text>
</comment>
<name>A0ABV0V3Z7_9TELE</name>
<proteinExistence type="predicted"/>
<keyword evidence="1" id="KW-0812">Transmembrane</keyword>
<reference evidence="2 3" key="1">
    <citation type="submission" date="2021-06" db="EMBL/GenBank/DDBJ databases">
        <authorList>
            <person name="Palmer J.M."/>
        </authorList>
    </citation>
    <scope>NUCLEOTIDE SEQUENCE [LARGE SCALE GENOMIC DNA]</scope>
    <source>
        <strain evidence="3">if_2019</strain>
        <tissue evidence="2">Muscle</tissue>
    </source>
</reference>
<dbReference type="EMBL" id="JAHRIQ010094402">
    <property type="protein sequence ID" value="MEQ2252075.1"/>
    <property type="molecule type" value="Genomic_DNA"/>
</dbReference>
<sequence>MPALLLFPSVLPSLLFPSFLFSKVMEKKSSLCSHQSAPTSFLFFLVTIILTGGFHFLSSSSHAFTTKSATCGFNPNQTSSHSDAACRLLPVFTISFNSLPHNVRN</sequence>
<evidence type="ECO:0000256" key="1">
    <source>
        <dbReference type="SAM" id="Phobius"/>
    </source>
</evidence>
<keyword evidence="1" id="KW-1133">Transmembrane helix</keyword>
<protein>
    <submittedName>
        <fullName evidence="2">Uncharacterized protein</fullName>
    </submittedName>
</protein>
<feature type="transmembrane region" description="Helical" evidence="1">
    <location>
        <begin position="38"/>
        <end position="57"/>
    </location>
</feature>
<dbReference type="Proteomes" id="UP001482620">
    <property type="component" value="Unassembled WGS sequence"/>
</dbReference>
<keyword evidence="1" id="KW-0472">Membrane</keyword>
<evidence type="ECO:0000313" key="2">
    <source>
        <dbReference type="EMBL" id="MEQ2252075.1"/>
    </source>
</evidence>
<evidence type="ECO:0000313" key="3">
    <source>
        <dbReference type="Proteomes" id="UP001482620"/>
    </source>
</evidence>
<gene>
    <name evidence="2" type="ORF">ILYODFUR_017952</name>
</gene>
<accession>A0ABV0V3Z7</accession>
<organism evidence="2 3">
    <name type="scientific">Ilyodon furcidens</name>
    <name type="common">goldbreast splitfin</name>
    <dbReference type="NCBI Taxonomy" id="33524"/>
    <lineage>
        <taxon>Eukaryota</taxon>
        <taxon>Metazoa</taxon>
        <taxon>Chordata</taxon>
        <taxon>Craniata</taxon>
        <taxon>Vertebrata</taxon>
        <taxon>Euteleostomi</taxon>
        <taxon>Actinopterygii</taxon>
        <taxon>Neopterygii</taxon>
        <taxon>Teleostei</taxon>
        <taxon>Neoteleostei</taxon>
        <taxon>Acanthomorphata</taxon>
        <taxon>Ovalentaria</taxon>
        <taxon>Atherinomorphae</taxon>
        <taxon>Cyprinodontiformes</taxon>
        <taxon>Goodeidae</taxon>
        <taxon>Ilyodon</taxon>
    </lineage>
</organism>
<keyword evidence="3" id="KW-1185">Reference proteome</keyword>